<organism evidence="1 2">
    <name type="scientific">Arctia plantaginis</name>
    <name type="common">Wood tiger moth</name>
    <name type="synonym">Phalaena plantaginis</name>
    <dbReference type="NCBI Taxonomy" id="874455"/>
    <lineage>
        <taxon>Eukaryota</taxon>
        <taxon>Metazoa</taxon>
        <taxon>Ecdysozoa</taxon>
        <taxon>Arthropoda</taxon>
        <taxon>Hexapoda</taxon>
        <taxon>Insecta</taxon>
        <taxon>Pterygota</taxon>
        <taxon>Neoptera</taxon>
        <taxon>Endopterygota</taxon>
        <taxon>Lepidoptera</taxon>
        <taxon>Glossata</taxon>
        <taxon>Ditrysia</taxon>
        <taxon>Noctuoidea</taxon>
        <taxon>Erebidae</taxon>
        <taxon>Arctiinae</taxon>
        <taxon>Arctia</taxon>
    </lineage>
</organism>
<dbReference type="EMBL" id="CADEBC010000556">
    <property type="protein sequence ID" value="CAB3252536.1"/>
    <property type="molecule type" value="Genomic_DNA"/>
</dbReference>
<dbReference type="PANTHER" id="PTHR20908:SF1">
    <property type="entry name" value="LD15586P"/>
    <property type="match status" value="1"/>
</dbReference>
<name>A0A8S1B3S0_ARCPL</name>
<evidence type="ECO:0000313" key="1">
    <source>
        <dbReference type="EMBL" id="CAB3252536.1"/>
    </source>
</evidence>
<gene>
    <name evidence="1" type="ORF">APLA_LOCUS13585</name>
</gene>
<evidence type="ECO:0008006" key="3">
    <source>
        <dbReference type="Google" id="ProtNLM"/>
    </source>
</evidence>
<dbReference type="Proteomes" id="UP000494106">
    <property type="component" value="Unassembled WGS sequence"/>
</dbReference>
<dbReference type="InterPro" id="IPR008547">
    <property type="entry name" value="DUF829_TMEM53"/>
</dbReference>
<reference evidence="1 2" key="1">
    <citation type="submission" date="2020-04" db="EMBL/GenBank/DDBJ databases">
        <authorList>
            <person name="Wallbank WR R."/>
            <person name="Pardo Diaz C."/>
            <person name="Kozak K."/>
            <person name="Martin S."/>
            <person name="Jiggins C."/>
            <person name="Moest M."/>
            <person name="Warren A I."/>
            <person name="Byers J.R.P. K."/>
            <person name="Montejo-Kovacevich G."/>
            <person name="Yen C E."/>
        </authorList>
    </citation>
    <scope>NUCLEOTIDE SEQUENCE [LARGE SCALE GENOMIC DNA]</scope>
</reference>
<sequence>MEVCRLRAVASVAKRHCEGLTCSLKNSHPLLSCAPVMVVGLNRSAHTMKINDNMQYISNDKVKLKLDPSNMKLNQNIEKPLCIMMNYMMAKPKHVQKYADLYLTQGIDVIAVSCTPWQLMWPVKGSQVIADQLLRLLEVNSCGSTHPMMVHGFSVGAYLWSELLVQTTKNKERYQPVLDRVAAQVFDSGADIHEIPVGFPTAVFPKNKFLQETFRAYIKAHMKVFYNVATKHYMMATGVFHKNPCKAPSLFLVSKTDSIGAEKRSREKAASWETLGIKCTIKCWDKSPHVQHYMRHPEEYRSTLYSHLTKCGILNNKS</sequence>
<dbReference type="InterPro" id="IPR029058">
    <property type="entry name" value="AB_hydrolase_fold"/>
</dbReference>
<dbReference type="GO" id="GO:0017171">
    <property type="term" value="F:serine hydrolase activity"/>
    <property type="evidence" value="ECO:0007669"/>
    <property type="project" value="TreeGrafter"/>
</dbReference>
<protein>
    <recommendedName>
        <fullName evidence="3">Transmembrane protein 53</fullName>
    </recommendedName>
</protein>
<dbReference type="OrthoDB" id="77878at2759"/>
<dbReference type="AlphaFoldDB" id="A0A8S1B3S0"/>
<comment type="caution">
    <text evidence="1">The sequence shown here is derived from an EMBL/GenBank/DDBJ whole genome shotgun (WGS) entry which is preliminary data.</text>
</comment>
<evidence type="ECO:0000313" key="2">
    <source>
        <dbReference type="Proteomes" id="UP000494106"/>
    </source>
</evidence>
<proteinExistence type="predicted"/>
<keyword evidence="2" id="KW-1185">Reference proteome</keyword>
<dbReference type="Pfam" id="PF05705">
    <property type="entry name" value="DUF829"/>
    <property type="match status" value="1"/>
</dbReference>
<dbReference type="SUPFAM" id="SSF53474">
    <property type="entry name" value="alpha/beta-Hydrolases"/>
    <property type="match status" value="1"/>
</dbReference>
<accession>A0A8S1B3S0</accession>
<dbReference type="PANTHER" id="PTHR20908">
    <property type="entry name" value="LD15586P"/>
    <property type="match status" value="1"/>
</dbReference>